<comment type="subcellular location">
    <subcellularLocation>
        <location evidence="1">Membrane</location>
        <topology evidence="1">Multi-pass membrane protein</topology>
    </subcellularLocation>
</comment>
<dbReference type="RefSeq" id="WP_122403870.1">
    <property type="nucleotide sequence ID" value="NZ_LS398110.1"/>
</dbReference>
<feature type="transmembrane region" description="Helical" evidence="7">
    <location>
        <begin position="148"/>
        <end position="167"/>
    </location>
</feature>
<dbReference type="GO" id="GO:0005886">
    <property type="term" value="C:plasma membrane"/>
    <property type="evidence" value="ECO:0007669"/>
    <property type="project" value="TreeGrafter"/>
</dbReference>
<feature type="transmembrane region" description="Helical" evidence="7">
    <location>
        <begin position="336"/>
        <end position="355"/>
    </location>
</feature>
<evidence type="ECO:0000256" key="6">
    <source>
        <dbReference type="ARBA" id="ARBA00023136"/>
    </source>
</evidence>
<protein>
    <recommendedName>
        <fullName evidence="10">Divalent metal cation transporter</fullName>
    </recommendedName>
</protein>
<dbReference type="PANTHER" id="PTHR11706">
    <property type="entry name" value="SOLUTE CARRIER PROTEIN FAMILY 11 MEMBER"/>
    <property type="match status" value="1"/>
</dbReference>
<feature type="transmembrane region" description="Helical" evidence="7">
    <location>
        <begin position="46"/>
        <end position="65"/>
    </location>
</feature>
<evidence type="ECO:0000256" key="3">
    <source>
        <dbReference type="ARBA" id="ARBA00022692"/>
    </source>
</evidence>
<keyword evidence="2" id="KW-0813">Transport</keyword>
<dbReference type="Pfam" id="PF01566">
    <property type="entry name" value="Nramp"/>
    <property type="match status" value="1"/>
</dbReference>
<dbReference type="GO" id="GO:0015293">
    <property type="term" value="F:symporter activity"/>
    <property type="evidence" value="ECO:0007669"/>
    <property type="project" value="UniProtKB-KW"/>
</dbReference>
<dbReference type="GO" id="GO:0015086">
    <property type="term" value="F:cadmium ion transmembrane transporter activity"/>
    <property type="evidence" value="ECO:0007669"/>
    <property type="project" value="TreeGrafter"/>
</dbReference>
<proteinExistence type="predicted"/>
<gene>
    <name evidence="8" type="ORF">BRAD3257_5288</name>
</gene>
<evidence type="ECO:0000313" key="9">
    <source>
        <dbReference type="Proteomes" id="UP000246085"/>
    </source>
</evidence>
<feature type="transmembrane region" description="Helical" evidence="7">
    <location>
        <begin position="86"/>
        <end position="105"/>
    </location>
</feature>
<keyword evidence="3 7" id="KW-0812">Transmembrane</keyword>
<dbReference type="GO" id="GO:0005384">
    <property type="term" value="F:manganese ion transmembrane transporter activity"/>
    <property type="evidence" value="ECO:0007669"/>
    <property type="project" value="TreeGrafter"/>
</dbReference>
<organism evidence="8 9">
    <name type="scientific">Bradyrhizobium vignae</name>
    <dbReference type="NCBI Taxonomy" id="1549949"/>
    <lineage>
        <taxon>Bacteria</taxon>
        <taxon>Pseudomonadati</taxon>
        <taxon>Pseudomonadota</taxon>
        <taxon>Alphaproteobacteria</taxon>
        <taxon>Hyphomicrobiales</taxon>
        <taxon>Nitrobacteraceae</taxon>
        <taxon>Bradyrhizobium</taxon>
    </lineage>
</organism>
<evidence type="ECO:0000256" key="5">
    <source>
        <dbReference type="ARBA" id="ARBA00022989"/>
    </source>
</evidence>
<evidence type="ECO:0000313" key="8">
    <source>
        <dbReference type="EMBL" id="SPP96241.1"/>
    </source>
</evidence>
<keyword evidence="4" id="KW-0769">Symport</keyword>
<evidence type="ECO:0000256" key="7">
    <source>
        <dbReference type="SAM" id="Phobius"/>
    </source>
</evidence>
<reference evidence="8 9" key="1">
    <citation type="submission" date="2018-03" db="EMBL/GenBank/DDBJ databases">
        <authorList>
            <person name="Gully D."/>
        </authorList>
    </citation>
    <scope>NUCLEOTIDE SEQUENCE [LARGE SCALE GENOMIC DNA]</scope>
    <source>
        <strain evidence="8">ORS3257</strain>
    </source>
</reference>
<dbReference type="PANTHER" id="PTHR11706:SF33">
    <property type="entry name" value="NATURAL RESISTANCE-ASSOCIATED MACROPHAGE PROTEIN 2"/>
    <property type="match status" value="1"/>
</dbReference>
<dbReference type="GO" id="GO:0034755">
    <property type="term" value="P:iron ion transmembrane transport"/>
    <property type="evidence" value="ECO:0007669"/>
    <property type="project" value="TreeGrafter"/>
</dbReference>
<feature type="transmembrane region" description="Helical" evidence="7">
    <location>
        <begin position="401"/>
        <end position="422"/>
    </location>
</feature>
<accession>A0A2U3Q488</accession>
<feature type="transmembrane region" description="Helical" evidence="7">
    <location>
        <begin position="361"/>
        <end position="380"/>
    </location>
</feature>
<dbReference type="KEGG" id="bvz:BRAD3257_5288"/>
<sequence length="423" mass="45193">MADKDDQKERGLARSIGVGVITGAADDDPSAIGTYASAGAQFGTQILWLAPVVLPMMFTVVYLSSKLGQVSGRGLFHVIRDFYPRWLLWAVLVGVMIGNTIEAAADLGGMAAALGIFIPLPVPWIVVAVAVVLLALQLWGSYATIRAIFRWLALALLAYAAAALLAQPDPAEVLIGTFIPTVRLDRHFLSIVVAIIGTSLSAYIYTWESNQQVEEKIEEGKIRLSQRIGASSTELSRSRRDVLIGMLFSNAVMYFIIMSTGVTLHDHGQINIETAAQAAEALRPLAGAGASVLFTAGIIGVGFLAVPVMTAGAAYDLAQALGWRASLHARPREAPGFYWAIAGLTAIAVALNFLGFNPMQALVWSGIVQGFSTPPLLLLIMFMTNNRKIMGDKVNSAWMNALGWITTAAVFSASAGLVVTWFL</sequence>
<evidence type="ECO:0000256" key="4">
    <source>
        <dbReference type="ARBA" id="ARBA00022847"/>
    </source>
</evidence>
<keyword evidence="6 7" id="KW-0472">Membrane</keyword>
<evidence type="ECO:0008006" key="10">
    <source>
        <dbReference type="Google" id="ProtNLM"/>
    </source>
</evidence>
<keyword evidence="5 7" id="KW-1133">Transmembrane helix</keyword>
<evidence type="ECO:0000256" key="2">
    <source>
        <dbReference type="ARBA" id="ARBA00022448"/>
    </source>
</evidence>
<feature type="transmembrane region" description="Helical" evidence="7">
    <location>
        <begin position="242"/>
        <end position="264"/>
    </location>
</feature>
<dbReference type="Proteomes" id="UP000246085">
    <property type="component" value="Chromosome BRAD3257"/>
</dbReference>
<feature type="transmembrane region" description="Helical" evidence="7">
    <location>
        <begin position="187"/>
        <end position="206"/>
    </location>
</feature>
<name>A0A2U3Q488_9BRAD</name>
<feature type="transmembrane region" description="Helical" evidence="7">
    <location>
        <begin position="111"/>
        <end position="136"/>
    </location>
</feature>
<dbReference type="EMBL" id="LS398110">
    <property type="protein sequence ID" value="SPP96241.1"/>
    <property type="molecule type" value="Genomic_DNA"/>
</dbReference>
<dbReference type="AlphaFoldDB" id="A0A2U3Q488"/>
<feature type="transmembrane region" description="Helical" evidence="7">
    <location>
        <begin position="292"/>
        <end position="315"/>
    </location>
</feature>
<dbReference type="InterPro" id="IPR001046">
    <property type="entry name" value="NRAMP_fam"/>
</dbReference>
<evidence type="ECO:0000256" key="1">
    <source>
        <dbReference type="ARBA" id="ARBA00004141"/>
    </source>
</evidence>